<dbReference type="PANTHER" id="PTHR23089">
    <property type="entry name" value="HISTIDINE TRIAD HIT PROTEIN"/>
    <property type="match status" value="1"/>
</dbReference>
<dbReference type="CDD" id="cd01276">
    <property type="entry name" value="PKCI_related"/>
    <property type="match status" value="1"/>
</dbReference>
<dbReference type="PROSITE" id="PS00892">
    <property type="entry name" value="HIT_1"/>
    <property type="match status" value="1"/>
</dbReference>
<dbReference type="Pfam" id="PF11969">
    <property type="entry name" value="DcpS_C"/>
    <property type="match status" value="1"/>
</dbReference>
<dbReference type="Gene3D" id="3.30.428.10">
    <property type="entry name" value="HIT-like"/>
    <property type="match status" value="1"/>
</dbReference>
<dbReference type="InterPro" id="IPR019808">
    <property type="entry name" value="Histidine_triad_CS"/>
</dbReference>
<organism evidence="5 6">
    <name type="scientific">Candidatus Nitronauta litoralis</name>
    <dbReference type="NCBI Taxonomy" id="2705533"/>
    <lineage>
        <taxon>Bacteria</taxon>
        <taxon>Pseudomonadati</taxon>
        <taxon>Nitrospinota/Tectimicrobiota group</taxon>
        <taxon>Nitrospinota</taxon>
        <taxon>Nitrospinia</taxon>
        <taxon>Nitrospinales</taxon>
        <taxon>Nitrospinaceae</taxon>
        <taxon>Candidatus Nitronauta</taxon>
    </lineage>
</organism>
<feature type="short sequence motif" description="Histidine triad motif" evidence="2 3">
    <location>
        <begin position="98"/>
        <end position="102"/>
    </location>
</feature>
<sequence>MTDCIFCKIDKGEIPSKKVFEDEGLFVIKDVNPQAPTHLLIIPKRHIPTLLDLEEQDREVMSQVPELAGKLARENGFDKSGFRLVVNCGAGAGQSVFHIHFHLLAGRAMQWPPG</sequence>
<dbReference type="Proteomes" id="UP000594688">
    <property type="component" value="Chromosome"/>
</dbReference>
<dbReference type="PRINTS" id="PR00332">
    <property type="entry name" value="HISTRIAD"/>
</dbReference>
<dbReference type="InterPro" id="IPR036265">
    <property type="entry name" value="HIT-like_sf"/>
</dbReference>
<evidence type="ECO:0000256" key="3">
    <source>
        <dbReference type="PROSITE-ProRule" id="PRU00464"/>
    </source>
</evidence>
<protein>
    <submittedName>
        <fullName evidence="5">Histidine triad nucleotide-binding protein</fullName>
    </submittedName>
</protein>
<dbReference type="KEGG" id="nli:G3M70_02765"/>
<accession>A0A7T0BTW9</accession>
<reference evidence="5 6" key="1">
    <citation type="submission" date="2020-02" db="EMBL/GenBank/DDBJ databases">
        <title>Genomic and physiological characterization of two novel Nitrospinaceae genera.</title>
        <authorList>
            <person name="Mueller A.J."/>
            <person name="Jung M.-Y."/>
            <person name="Strachan C.R."/>
            <person name="Herbold C.W."/>
            <person name="Kirkegaard R.H."/>
            <person name="Daims H."/>
        </authorList>
    </citation>
    <scope>NUCLEOTIDE SEQUENCE [LARGE SCALE GENOMIC DNA]</scope>
    <source>
        <strain evidence="5">EB</strain>
    </source>
</reference>
<evidence type="ECO:0000313" key="5">
    <source>
        <dbReference type="EMBL" id="QPJ60866.1"/>
    </source>
</evidence>
<evidence type="ECO:0000313" key="6">
    <source>
        <dbReference type="Proteomes" id="UP000594688"/>
    </source>
</evidence>
<dbReference type="PROSITE" id="PS51084">
    <property type="entry name" value="HIT_2"/>
    <property type="match status" value="1"/>
</dbReference>
<dbReference type="GO" id="GO:0003824">
    <property type="term" value="F:catalytic activity"/>
    <property type="evidence" value="ECO:0007669"/>
    <property type="project" value="InterPro"/>
</dbReference>
<evidence type="ECO:0000256" key="2">
    <source>
        <dbReference type="PIRSR" id="PIRSR601310-3"/>
    </source>
</evidence>
<gene>
    <name evidence="5" type="ORF">G3M70_02765</name>
</gene>
<feature type="domain" description="HIT" evidence="4">
    <location>
        <begin position="5"/>
        <end position="114"/>
    </location>
</feature>
<dbReference type="InterPro" id="IPR011146">
    <property type="entry name" value="HIT-like"/>
</dbReference>
<dbReference type="InterPro" id="IPR001310">
    <property type="entry name" value="Histidine_triad_HIT"/>
</dbReference>
<evidence type="ECO:0000259" key="4">
    <source>
        <dbReference type="PROSITE" id="PS51084"/>
    </source>
</evidence>
<dbReference type="EMBL" id="CP048685">
    <property type="protein sequence ID" value="QPJ60866.1"/>
    <property type="molecule type" value="Genomic_DNA"/>
</dbReference>
<name>A0A7T0BTW9_9BACT</name>
<proteinExistence type="predicted"/>
<dbReference type="AlphaFoldDB" id="A0A7T0BTW9"/>
<dbReference type="SUPFAM" id="SSF54197">
    <property type="entry name" value="HIT-like"/>
    <property type="match status" value="1"/>
</dbReference>
<evidence type="ECO:0000256" key="1">
    <source>
        <dbReference type="PIRSR" id="PIRSR601310-1"/>
    </source>
</evidence>
<feature type="active site" description="Tele-AMP-histidine intermediate" evidence="1">
    <location>
        <position position="100"/>
    </location>
</feature>